<gene>
    <name evidence="1" type="ORF">AVDCRST_MAG13-482</name>
</gene>
<keyword evidence="1" id="KW-0456">Lyase</keyword>
<dbReference type="InterPro" id="IPR015422">
    <property type="entry name" value="PyrdxlP-dep_Trfase_small"/>
</dbReference>
<name>A0A6J4RK85_9ACTN</name>
<accession>A0A6J4RK85</accession>
<dbReference type="AlphaFoldDB" id="A0A6J4RK85"/>
<dbReference type="Gene3D" id="3.90.1150.10">
    <property type="entry name" value="Aspartate Aminotransferase, domain 1"/>
    <property type="match status" value="1"/>
</dbReference>
<organism evidence="1">
    <name type="scientific">uncultured Solirubrobacteraceae bacterium</name>
    <dbReference type="NCBI Taxonomy" id="1162706"/>
    <lineage>
        <taxon>Bacteria</taxon>
        <taxon>Bacillati</taxon>
        <taxon>Actinomycetota</taxon>
        <taxon>Thermoleophilia</taxon>
        <taxon>Solirubrobacterales</taxon>
        <taxon>Solirubrobacteraceae</taxon>
        <taxon>environmental samples</taxon>
    </lineage>
</organism>
<dbReference type="EMBL" id="CADCVO010000072">
    <property type="protein sequence ID" value="CAA9471147.1"/>
    <property type="molecule type" value="Genomic_DNA"/>
</dbReference>
<evidence type="ECO:0000313" key="1">
    <source>
        <dbReference type="EMBL" id="CAA9471147.1"/>
    </source>
</evidence>
<sequence>QARWPFYVWDEATGEVRWMCSWDTTEAEVDSFAAAVADAVGAGPALSSPAGPRVAAS</sequence>
<dbReference type="GO" id="GO:0016829">
    <property type="term" value="F:lyase activity"/>
    <property type="evidence" value="ECO:0007669"/>
    <property type="project" value="UniProtKB-KW"/>
</dbReference>
<reference evidence="1" key="1">
    <citation type="submission" date="2020-02" db="EMBL/GenBank/DDBJ databases">
        <authorList>
            <person name="Meier V. D."/>
        </authorList>
    </citation>
    <scope>NUCLEOTIDE SEQUENCE</scope>
    <source>
        <strain evidence="1">AVDCRST_MAG13</strain>
    </source>
</reference>
<dbReference type="EC" id="4.1.2.48" evidence="1"/>
<proteinExistence type="predicted"/>
<feature type="non-terminal residue" evidence="1">
    <location>
        <position position="1"/>
    </location>
</feature>
<protein>
    <submittedName>
        <fullName evidence="1">Low-specificity L-threonine aldolase</fullName>
        <ecNumber evidence="1">4.1.2.48</ecNumber>
    </submittedName>
</protein>